<dbReference type="Gene3D" id="3.30.530.20">
    <property type="match status" value="1"/>
</dbReference>
<evidence type="ECO:0000313" key="2">
    <source>
        <dbReference type="Proteomes" id="UP000182649"/>
    </source>
</evidence>
<sequence>MPAIRIKIKEPTSKSLGYLSLKESPFKEYTHMFSLRSIFDSRPVQPVASKASILMKGSTEQVFRYLGDNFFENYPKWSPEVKELKQIGDQPMGSGVTARQVRVDGGHRSESKFRITLYEPNRSLAFAGISEPFHCMYEIQDEGREGLVKLIFTFELLEMKIFMRPFERLIRIAVQHGAERTVRNIKNLIEADADIATNTYDTESYTTTQTSDERRAG</sequence>
<gene>
    <name evidence="1" type="ORF">SAMN05216417_11950</name>
</gene>
<reference evidence="1 2" key="1">
    <citation type="submission" date="2016-10" db="EMBL/GenBank/DDBJ databases">
        <authorList>
            <person name="de Groot N.N."/>
        </authorList>
    </citation>
    <scope>NUCLEOTIDE SEQUENCE [LARGE SCALE GENOMIC DNA]</scope>
    <source>
        <strain evidence="1 2">Nl14</strain>
    </source>
</reference>
<dbReference type="EMBL" id="FPBZ01000019">
    <property type="protein sequence ID" value="SFU72083.1"/>
    <property type="molecule type" value="Genomic_DNA"/>
</dbReference>
<dbReference type="SUPFAM" id="SSF55961">
    <property type="entry name" value="Bet v1-like"/>
    <property type="match status" value="1"/>
</dbReference>
<dbReference type="AlphaFoldDB" id="A0A1I7IGL5"/>
<protein>
    <submittedName>
        <fullName evidence="1">Polyketide cyclase / dehydrase and lipid transport</fullName>
    </submittedName>
</protein>
<dbReference type="Pfam" id="PF10604">
    <property type="entry name" value="Polyketide_cyc2"/>
    <property type="match status" value="1"/>
</dbReference>
<proteinExistence type="predicted"/>
<organism evidence="1 2">
    <name type="scientific">Nitrosospira multiformis</name>
    <dbReference type="NCBI Taxonomy" id="1231"/>
    <lineage>
        <taxon>Bacteria</taxon>
        <taxon>Pseudomonadati</taxon>
        <taxon>Pseudomonadota</taxon>
        <taxon>Betaproteobacteria</taxon>
        <taxon>Nitrosomonadales</taxon>
        <taxon>Nitrosomonadaceae</taxon>
        <taxon>Nitrosospira</taxon>
    </lineage>
</organism>
<accession>A0A1I7IGL5</accession>
<name>A0A1I7IGL5_9PROT</name>
<evidence type="ECO:0000313" key="1">
    <source>
        <dbReference type="EMBL" id="SFU72083.1"/>
    </source>
</evidence>
<dbReference type="Proteomes" id="UP000182649">
    <property type="component" value="Unassembled WGS sequence"/>
</dbReference>
<dbReference type="InterPro" id="IPR019587">
    <property type="entry name" value="Polyketide_cyclase/dehydratase"/>
</dbReference>
<dbReference type="InterPro" id="IPR023393">
    <property type="entry name" value="START-like_dom_sf"/>
</dbReference>